<evidence type="ECO:0000256" key="1">
    <source>
        <dbReference type="SAM" id="MobiDB-lite"/>
    </source>
</evidence>
<protein>
    <submittedName>
        <fullName evidence="2 4">Uncharacterized protein</fullName>
    </submittedName>
</protein>
<dbReference type="Proteomes" id="UP000271162">
    <property type="component" value="Unassembled WGS sequence"/>
</dbReference>
<feature type="region of interest" description="Disordered" evidence="1">
    <location>
        <begin position="22"/>
        <end position="45"/>
    </location>
</feature>
<reference evidence="4" key="1">
    <citation type="submission" date="2017-02" db="UniProtKB">
        <authorList>
            <consortium name="WormBaseParasite"/>
        </authorList>
    </citation>
    <scope>IDENTIFICATION</scope>
</reference>
<dbReference type="WBParaSite" id="NBR_0001853501-mRNA-1">
    <property type="protein sequence ID" value="NBR_0001853501-mRNA-1"/>
    <property type="gene ID" value="NBR_0001853501"/>
</dbReference>
<sequence>MQKLWITVNDLLRLGEFEFASPEQQNQRRKDRMLINKRSRDEHRPKLWLIQDQQRRLRELHLSLKGPCHQESSRLETSIRDPASRQATTPCKPRHKQDQQRGITKAGAHLRTTLLQPKHCNRSM</sequence>
<evidence type="ECO:0000313" key="4">
    <source>
        <dbReference type="WBParaSite" id="NBR_0001853501-mRNA-1"/>
    </source>
</evidence>
<dbReference type="AlphaFoldDB" id="A0A0N4YMV4"/>
<proteinExistence type="predicted"/>
<feature type="compositionally biased region" description="Basic and acidic residues" evidence="1">
    <location>
        <begin position="26"/>
        <end position="45"/>
    </location>
</feature>
<gene>
    <name evidence="2" type="ORF">NBR_LOCUS18536</name>
</gene>
<evidence type="ECO:0000313" key="2">
    <source>
        <dbReference type="EMBL" id="VDL82261.1"/>
    </source>
</evidence>
<feature type="region of interest" description="Disordered" evidence="1">
    <location>
        <begin position="67"/>
        <end position="103"/>
    </location>
</feature>
<organism evidence="4">
    <name type="scientific">Nippostrongylus brasiliensis</name>
    <name type="common">Rat hookworm</name>
    <dbReference type="NCBI Taxonomy" id="27835"/>
    <lineage>
        <taxon>Eukaryota</taxon>
        <taxon>Metazoa</taxon>
        <taxon>Ecdysozoa</taxon>
        <taxon>Nematoda</taxon>
        <taxon>Chromadorea</taxon>
        <taxon>Rhabditida</taxon>
        <taxon>Rhabditina</taxon>
        <taxon>Rhabditomorpha</taxon>
        <taxon>Strongyloidea</taxon>
        <taxon>Heligmosomidae</taxon>
        <taxon>Nippostrongylus</taxon>
    </lineage>
</organism>
<keyword evidence="3" id="KW-1185">Reference proteome</keyword>
<reference evidence="2 3" key="2">
    <citation type="submission" date="2018-11" db="EMBL/GenBank/DDBJ databases">
        <authorList>
            <consortium name="Pathogen Informatics"/>
        </authorList>
    </citation>
    <scope>NUCLEOTIDE SEQUENCE [LARGE SCALE GENOMIC DNA]</scope>
</reference>
<feature type="compositionally biased region" description="Basic and acidic residues" evidence="1">
    <location>
        <begin position="71"/>
        <end position="83"/>
    </location>
</feature>
<name>A0A0N4YMV4_NIPBR</name>
<evidence type="ECO:0000313" key="3">
    <source>
        <dbReference type="Proteomes" id="UP000271162"/>
    </source>
</evidence>
<accession>A0A0N4YMV4</accession>
<dbReference type="EMBL" id="UYSL01023497">
    <property type="protein sequence ID" value="VDL82261.1"/>
    <property type="molecule type" value="Genomic_DNA"/>
</dbReference>